<organism evidence="1 2">
    <name type="scientific">Discina gigas</name>
    <dbReference type="NCBI Taxonomy" id="1032678"/>
    <lineage>
        <taxon>Eukaryota</taxon>
        <taxon>Fungi</taxon>
        <taxon>Dikarya</taxon>
        <taxon>Ascomycota</taxon>
        <taxon>Pezizomycotina</taxon>
        <taxon>Pezizomycetes</taxon>
        <taxon>Pezizales</taxon>
        <taxon>Discinaceae</taxon>
        <taxon>Discina</taxon>
    </lineage>
</organism>
<protein>
    <submittedName>
        <fullName evidence="1">Uncharacterized protein</fullName>
    </submittedName>
</protein>
<evidence type="ECO:0000313" key="2">
    <source>
        <dbReference type="Proteomes" id="UP001447188"/>
    </source>
</evidence>
<keyword evidence="2" id="KW-1185">Reference proteome</keyword>
<evidence type="ECO:0000313" key="1">
    <source>
        <dbReference type="EMBL" id="KAL0632744.1"/>
    </source>
</evidence>
<gene>
    <name evidence="1" type="ORF">Q9L58_008375</name>
</gene>
<dbReference type="Proteomes" id="UP001447188">
    <property type="component" value="Unassembled WGS sequence"/>
</dbReference>
<comment type="caution">
    <text evidence="1">The sequence shown here is derived from an EMBL/GenBank/DDBJ whole genome shotgun (WGS) entry which is preliminary data.</text>
</comment>
<accession>A0ABR3G9X9</accession>
<proteinExistence type="predicted"/>
<dbReference type="EMBL" id="JBBBZM010000153">
    <property type="protein sequence ID" value="KAL0632744.1"/>
    <property type="molecule type" value="Genomic_DNA"/>
</dbReference>
<reference evidence="1 2" key="1">
    <citation type="submission" date="2024-02" db="EMBL/GenBank/DDBJ databases">
        <title>Discinaceae phylogenomics.</title>
        <authorList>
            <person name="Dirks A.C."/>
            <person name="James T.Y."/>
        </authorList>
    </citation>
    <scope>NUCLEOTIDE SEQUENCE [LARGE SCALE GENOMIC DNA]</scope>
    <source>
        <strain evidence="1 2">ACD0624</strain>
    </source>
</reference>
<name>A0ABR3G9X9_9PEZI</name>
<sequence length="553" mass="62701">MALVCTTYQCFQCFEPSISNDQAAMFVLNGDLRLLDYVQLSWLEHVKYACRLCVDLSQLRRLSAALRELFRKRGVRILHGGSLSHQINILQGVSLGTVTRNSDFDRLEIGLGIEIMRTLEYREKFKQKASLLGACDGMQSLFELITWCDRENPLTVDRGGRVLRRVLEELLDGDVRPPFAANIGELLRLYGPNLYLCRHQNCQMSSGEGFTSQARRQRHEERHAISKCQVQGCLRGGIGFTSEVSRRKHMKDYHSAGAVRNTLTEGLEAVLSNLIIGDKSKELEQQSIFSVLGRNNVEGHVSSDTHLIDQILANRLPRYIPDDQFVHHLMEDIQKIIDSSVFWPIPRFVRNFEDTEISQIEIILRQLSNQLKSWKKLVQYFYIVSQDKCAAEQLISNILCCREQYLDDFETPKGMYTMSASALGETRERLAQCFCYIRDVAGGGGTGNSVALDSAPILTLPAVFAPPDLAADERVPEWLFAALVSVPLKYRNERCEAVMTADGAMFNPPIVISKKVPMIRCINCPEKFNLYPPGPGNTVRYYLAHLDEKHLSW</sequence>